<dbReference type="Pfam" id="PF00664">
    <property type="entry name" value="ABC_membrane"/>
    <property type="match status" value="1"/>
</dbReference>
<dbReference type="CDD" id="cd03228">
    <property type="entry name" value="ABCC_MRP_Like"/>
    <property type="match status" value="1"/>
</dbReference>
<dbReference type="GO" id="GO:0005886">
    <property type="term" value="C:plasma membrane"/>
    <property type="evidence" value="ECO:0007669"/>
    <property type="project" value="UniProtKB-SubCell"/>
</dbReference>
<comment type="subcellular location">
    <subcellularLocation>
        <location evidence="1">Cell membrane</location>
        <topology evidence="1">Multi-pass membrane protein</topology>
    </subcellularLocation>
</comment>
<feature type="transmembrane region" description="Helical" evidence="7">
    <location>
        <begin position="244"/>
        <end position="272"/>
    </location>
</feature>
<dbReference type="Proteomes" id="UP000076830">
    <property type="component" value="Chromosome"/>
</dbReference>
<dbReference type="InterPro" id="IPR027417">
    <property type="entry name" value="P-loop_NTPase"/>
</dbReference>
<keyword evidence="2 7" id="KW-0812">Transmembrane</keyword>
<evidence type="ECO:0000256" key="6">
    <source>
        <dbReference type="ARBA" id="ARBA00023136"/>
    </source>
</evidence>
<dbReference type="InterPro" id="IPR039421">
    <property type="entry name" value="Type_1_exporter"/>
</dbReference>
<dbReference type="RefSeq" id="WP_067644495.1">
    <property type="nucleotide sequence ID" value="NZ_CP015249.1"/>
</dbReference>
<keyword evidence="6 7" id="KW-0472">Membrane</keyword>
<feature type="transmembrane region" description="Helical" evidence="7">
    <location>
        <begin position="54"/>
        <end position="74"/>
    </location>
</feature>
<feature type="transmembrane region" description="Helical" evidence="7">
    <location>
        <begin position="144"/>
        <end position="162"/>
    </location>
</feature>
<evidence type="ECO:0000256" key="1">
    <source>
        <dbReference type="ARBA" id="ARBA00004651"/>
    </source>
</evidence>
<dbReference type="PATRIC" id="fig|1300342.3.peg.826"/>
<dbReference type="KEGG" id="dko:I596_841"/>
<dbReference type="NCBIfam" id="TIGR02857">
    <property type="entry name" value="CydD"/>
    <property type="match status" value="1"/>
</dbReference>
<dbReference type="InterPro" id="IPR017871">
    <property type="entry name" value="ABC_transporter-like_CS"/>
</dbReference>
<dbReference type="InterPro" id="IPR003593">
    <property type="entry name" value="AAA+_ATPase"/>
</dbReference>
<dbReference type="OrthoDB" id="6336411at2"/>
<evidence type="ECO:0000256" key="5">
    <source>
        <dbReference type="ARBA" id="ARBA00022989"/>
    </source>
</evidence>
<dbReference type="CDD" id="cd18584">
    <property type="entry name" value="ABC_6TM_AarD_CydD"/>
    <property type="match status" value="1"/>
</dbReference>
<dbReference type="PANTHER" id="PTHR24221:SF261">
    <property type="entry name" value="GLUTATHIONE_L-CYSTEINE TRANSPORT SYSTEM ATP-BINDING_PERMEASE PROTEIN CYDD"/>
    <property type="match status" value="1"/>
</dbReference>
<feature type="domain" description="ABC transmembrane type-1" evidence="9">
    <location>
        <begin position="27"/>
        <end position="315"/>
    </location>
</feature>
<proteinExistence type="predicted"/>
<dbReference type="PROSITE" id="PS50929">
    <property type="entry name" value="ABC_TM1F"/>
    <property type="match status" value="1"/>
</dbReference>
<dbReference type="InterPro" id="IPR003439">
    <property type="entry name" value="ABC_transporter-like_ATP-bd"/>
</dbReference>
<feature type="domain" description="ABC transporter" evidence="8">
    <location>
        <begin position="351"/>
        <end position="582"/>
    </location>
</feature>
<evidence type="ECO:0000259" key="9">
    <source>
        <dbReference type="PROSITE" id="PS50929"/>
    </source>
</evidence>
<dbReference type="Pfam" id="PF00005">
    <property type="entry name" value="ABC_tran"/>
    <property type="match status" value="1"/>
</dbReference>
<dbReference type="InterPro" id="IPR011527">
    <property type="entry name" value="ABC1_TM_dom"/>
</dbReference>
<dbReference type="Gene3D" id="3.40.50.300">
    <property type="entry name" value="P-loop containing nucleotide triphosphate hydrolases"/>
    <property type="match status" value="1"/>
</dbReference>
<dbReference type="GO" id="GO:0016887">
    <property type="term" value="F:ATP hydrolysis activity"/>
    <property type="evidence" value="ECO:0007669"/>
    <property type="project" value="InterPro"/>
</dbReference>
<keyword evidence="11" id="KW-1185">Reference proteome</keyword>
<sequence>MSVEASTEASAQAWLGAQVGSVRRWTWAAAAAGLAAAAAWIAFAASVAGVAGRWIAGEAAPGSAIVLMPALLVLRSALLATREWAGSRAGLRLRERLRGRLLDALEHLGPLRAAAGSDGALATVIVEQVDALDGYFARYRPQRLLAAGVPLLVVAAIVPHSWLAALLLAATAPLIPAFMVLVGHGAAAAGRRQAAALATLGGRFLDLVRGLPALRLAGRTGWGAEGVREGAHGYRRRSLQVLRIAFLSSTVLELFASAAIAMVALYLGLALLGRFPVGHYGQPMTLEPALFVLLLAPEFFAPLRQLGTDYHLRAQALAAAGPIQDLLRRAPAQALPAAATVPARPPGPPVIEFDAVSLRHPDGRLALDRVSFRIAAGQRVALTGASGSGKSSVLALLAGFVAPTAGRILVDGVDLAAWPRSAWWRRLAWLEQRPEWFGASLRDNVLVGLDRGDDARLAQALAAAGLAADVAALPEQAETVIGSAGIGLSGGQLQRLALARALARQADLWLLDEPLAQLDTQTAAALRTSLAAFSRGCTLLIATHDDDETLRAGGWIDRRIVLAGGAVAGDAPLREPAAGGTA</sequence>
<dbReference type="STRING" id="1300342.I596_841"/>
<feature type="transmembrane region" description="Helical" evidence="7">
    <location>
        <begin position="168"/>
        <end position="189"/>
    </location>
</feature>
<dbReference type="SUPFAM" id="SSF90123">
    <property type="entry name" value="ABC transporter transmembrane region"/>
    <property type="match status" value="1"/>
</dbReference>
<dbReference type="Gene3D" id="1.20.1560.10">
    <property type="entry name" value="ABC transporter type 1, transmembrane domain"/>
    <property type="match status" value="1"/>
</dbReference>
<feature type="transmembrane region" description="Helical" evidence="7">
    <location>
        <begin position="25"/>
        <end position="48"/>
    </location>
</feature>
<dbReference type="GO" id="GO:0140359">
    <property type="term" value="F:ABC-type transporter activity"/>
    <property type="evidence" value="ECO:0007669"/>
    <property type="project" value="InterPro"/>
</dbReference>
<evidence type="ECO:0000313" key="10">
    <source>
        <dbReference type="EMBL" id="ANB16877.1"/>
    </source>
</evidence>
<evidence type="ECO:0000256" key="3">
    <source>
        <dbReference type="ARBA" id="ARBA00022741"/>
    </source>
</evidence>
<name>A0A160DRP8_9GAMM</name>
<dbReference type="GO" id="GO:0034040">
    <property type="term" value="F:ATPase-coupled lipid transmembrane transporter activity"/>
    <property type="evidence" value="ECO:0007669"/>
    <property type="project" value="TreeGrafter"/>
</dbReference>
<gene>
    <name evidence="10" type="ORF">I596_841</name>
</gene>
<organism evidence="10 11">
    <name type="scientific">Dokdonella koreensis DS-123</name>
    <dbReference type="NCBI Taxonomy" id="1300342"/>
    <lineage>
        <taxon>Bacteria</taxon>
        <taxon>Pseudomonadati</taxon>
        <taxon>Pseudomonadota</taxon>
        <taxon>Gammaproteobacteria</taxon>
        <taxon>Lysobacterales</taxon>
        <taxon>Rhodanobacteraceae</taxon>
        <taxon>Dokdonella</taxon>
    </lineage>
</organism>
<keyword evidence="4 10" id="KW-0067">ATP-binding</keyword>
<reference evidence="10 11" key="1">
    <citation type="submission" date="2016-04" db="EMBL/GenBank/DDBJ databases">
        <title>Complete genome sequence of Dokdonella koreensis DS-123T.</title>
        <authorList>
            <person name="Kim J.F."/>
            <person name="Lee H."/>
            <person name="Kwak M.-J."/>
        </authorList>
    </citation>
    <scope>NUCLEOTIDE SEQUENCE [LARGE SCALE GENOMIC DNA]</scope>
    <source>
        <strain evidence="10 11">DS-123</strain>
    </source>
</reference>
<accession>A0A160DRP8</accession>
<keyword evidence="5 7" id="KW-1133">Transmembrane helix</keyword>
<dbReference type="PANTHER" id="PTHR24221">
    <property type="entry name" value="ATP-BINDING CASSETTE SUB-FAMILY B"/>
    <property type="match status" value="1"/>
</dbReference>
<evidence type="ECO:0000256" key="7">
    <source>
        <dbReference type="SAM" id="Phobius"/>
    </source>
</evidence>
<dbReference type="GO" id="GO:0005524">
    <property type="term" value="F:ATP binding"/>
    <property type="evidence" value="ECO:0007669"/>
    <property type="project" value="UniProtKB-KW"/>
</dbReference>
<evidence type="ECO:0000256" key="4">
    <source>
        <dbReference type="ARBA" id="ARBA00022840"/>
    </source>
</evidence>
<dbReference type="InterPro" id="IPR036640">
    <property type="entry name" value="ABC1_TM_sf"/>
</dbReference>
<protein>
    <submittedName>
        <fullName evidence="10">Transport ATP-binding protein CydD</fullName>
    </submittedName>
</protein>
<dbReference type="SMART" id="SM00382">
    <property type="entry name" value="AAA"/>
    <property type="match status" value="1"/>
</dbReference>
<dbReference type="GO" id="GO:0042883">
    <property type="term" value="P:cysteine transport"/>
    <property type="evidence" value="ECO:0007669"/>
    <property type="project" value="InterPro"/>
</dbReference>
<dbReference type="AlphaFoldDB" id="A0A160DRP8"/>
<dbReference type="PROSITE" id="PS00211">
    <property type="entry name" value="ABC_TRANSPORTER_1"/>
    <property type="match status" value="1"/>
</dbReference>
<dbReference type="EMBL" id="CP015249">
    <property type="protein sequence ID" value="ANB16877.1"/>
    <property type="molecule type" value="Genomic_DNA"/>
</dbReference>
<evidence type="ECO:0000256" key="2">
    <source>
        <dbReference type="ARBA" id="ARBA00022692"/>
    </source>
</evidence>
<dbReference type="InterPro" id="IPR014216">
    <property type="entry name" value="ABC_transptr_CydD"/>
</dbReference>
<evidence type="ECO:0000313" key="11">
    <source>
        <dbReference type="Proteomes" id="UP000076830"/>
    </source>
</evidence>
<keyword evidence="3" id="KW-0547">Nucleotide-binding</keyword>
<dbReference type="SUPFAM" id="SSF52540">
    <property type="entry name" value="P-loop containing nucleoside triphosphate hydrolases"/>
    <property type="match status" value="1"/>
</dbReference>
<dbReference type="PROSITE" id="PS50893">
    <property type="entry name" value="ABC_TRANSPORTER_2"/>
    <property type="match status" value="1"/>
</dbReference>
<evidence type="ECO:0000259" key="8">
    <source>
        <dbReference type="PROSITE" id="PS50893"/>
    </source>
</evidence>